<dbReference type="PANTHER" id="PTHR42881:SF2">
    <property type="entry name" value="PROLYL ENDOPEPTIDASE"/>
    <property type="match status" value="1"/>
</dbReference>
<dbReference type="InterPro" id="IPR023302">
    <property type="entry name" value="Pept_S9A_N"/>
</dbReference>
<dbReference type="SUPFAM" id="SSF50993">
    <property type="entry name" value="Peptidase/esterase 'gauge' domain"/>
    <property type="match status" value="1"/>
</dbReference>
<dbReference type="Pfam" id="PF02897">
    <property type="entry name" value="Peptidase_S9_N"/>
    <property type="match status" value="1"/>
</dbReference>
<keyword evidence="2" id="KW-0378">Hydrolase</keyword>
<evidence type="ECO:0000313" key="2">
    <source>
        <dbReference type="EMBL" id="KAA6347376.1"/>
    </source>
</evidence>
<evidence type="ECO:0000259" key="1">
    <source>
        <dbReference type="Pfam" id="PF02897"/>
    </source>
</evidence>
<protein>
    <submittedName>
        <fullName evidence="2">Prolyl endopeptidase</fullName>
        <ecNumber evidence="2">3.4.21.26</ecNumber>
    </submittedName>
</protein>
<proteinExistence type="predicted"/>
<comment type="caution">
    <text evidence="2">The sequence shown here is derived from an EMBL/GenBank/DDBJ whole genome shotgun (WGS) entry which is preliminary data.</text>
</comment>
<dbReference type="Gene3D" id="2.130.10.120">
    <property type="entry name" value="Prolyl oligopeptidase, N-terminal domain"/>
    <property type="match status" value="1"/>
</dbReference>
<dbReference type="GO" id="GO:0070012">
    <property type="term" value="F:oligopeptidase activity"/>
    <property type="evidence" value="ECO:0007669"/>
    <property type="project" value="TreeGrafter"/>
</dbReference>
<dbReference type="InterPro" id="IPR051167">
    <property type="entry name" value="Prolyl_oligopep/macrocyclase"/>
</dbReference>
<dbReference type="AlphaFoldDB" id="A0A5J4SMN3"/>
<dbReference type="EC" id="3.4.21.26" evidence="2"/>
<dbReference type="PANTHER" id="PTHR42881">
    <property type="entry name" value="PROLYL ENDOPEPTIDASE"/>
    <property type="match status" value="1"/>
</dbReference>
<dbReference type="InterPro" id="IPR029058">
    <property type="entry name" value="AB_hydrolase_fold"/>
</dbReference>
<gene>
    <name evidence="2" type="ORF">EZS27_005124</name>
</gene>
<name>A0A5J4SMN3_9ZZZZ</name>
<dbReference type="GO" id="GO:0005829">
    <property type="term" value="C:cytosol"/>
    <property type="evidence" value="ECO:0007669"/>
    <property type="project" value="TreeGrafter"/>
</dbReference>
<reference evidence="2" key="1">
    <citation type="submission" date="2019-03" db="EMBL/GenBank/DDBJ databases">
        <title>Single cell metagenomics reveals metabolic interactions within the superorganism composed of flagellate Streblomastix strix and complex community of Bacteroidetes bacteria on its surface.</title>
        <authorList>
            <person name="Treitli S.C."/>
            <person name="Kolisko M."/>
            <person name="Husnik F."/>
            <person name="Keeling P."/>
            <person name="Hampl V."/>
        </authorList>
    </citation>
    <scope>NUCLEOTIDE SEQUENCE</scope>
    <source>
        <strain evidence="2">STM</strain>
    </source>
</reference>
<dbReference type="Gene3D" id="3.40.50.1820">
    <property type="entry name" value="alpha/beta hydrolase"/>
    <property type="match status" value="1"/>
</dbReference>
<dbReference type="EMBL" id="SNRY01000097">
    <property type="protein sequence ID" value="KAA6347376.1"/>
    <property type="molecule type" value="Genomic_DNA"/>
</dbReference>
<sequence length="268" mass="30577">MTKTVLLLFIGSMALSCSQKKQIVYPQTKKTDVVDIYFDTEVSDPYRWLENDTSAATATWVEAQNKVTNEYLNGIPFRKALLGRLTELANYEKRGAPFKKYGKYYFYKNDGLQNQFVLYVQETPDGEANVFLDPNKLSEDGTVALTGISFSNNGKYLAYTVSRSGSDWREIYVMNIATGELLEDHIVRAKFTDASWRGNGFYYSAYDAPNEGSELSGMNENHKIYYHTLGQPQSNDKLTYQNPQYAKRFYSASVTEDEKALFIYESGE</sequence>
<dbReference type="GO" id="GO:0004252">
    <property type="term" value="F:serine-type endopeptidase activity"/>
    <property type="evidence" value="ECO:0007669"/>
    <property type="project" value="UniProtKB-EC"/>
</dbReference>
<organism evidence="2">
    <name type="scientific">termite gut metagenome</name>
    <dbReference type="NCBI Taxonomy" id="433724"/>
    <lineage>
        <taxon>unclassified sequences</taxon>
        <taxon>metagenomes</taxon>
        <taxon>organismal metagenomes</taxon>
    </lineage>
</organism>
<accession>A0A5J4SMN3</accession>
<dbReference type="PROSITE" id="PS51257">
    <property type="entry name" value="PROKAR_LIPOPROTEIN"/>
    <property type="match status" value="1"/>
</dbReference>
<feature type="domain" description="Peptidase S9A N-terminal" evidence="1">
    <location>
        <begin position="26"/>
        <end position="264"/>
    </location>
</feature>